<dbReference type="Proteomes" id="UP001500724">
    <property type="component" value="Unassembled WGS sequence"/>
</dbReference>
<evidence type="ECO:0000313" key="2">
    <source>
        <dbReference type="EMBL" id="GAA0641851.1"/>
    </source>
</evidence>
<feature type="region of interest" description="Disordered" evidence="1">
    <location>
        <begin position="1"/>
        <end position="45"/>
    </location>
</feature>
<protein>
    <submittedName>
        <fullName evidence="2">Uncharacterized protein</fullName>
    </submittedName>
</protein>
<comment type="caution">
    <text evidence="2">The sequence shown here is derived from an EMBL/GenBank/DDBJ whole genome shotgun (WGS) entry which is preliminary data.</text>
</comment>
<accession>A0ABN1HEG6</accession>
<name>A0ABN1HEG6_9ACTN</name>
<reference evidence="2 3" key="1">
    <citation type="journal article" date="2019" name="Int. J. Syst. Evol. Microbiol.">
        <title>The Global Catalogue of Microorganisms (GCM) 10K type strain sequencing project: providing services to taxonomists for standard genome sequencing and annotation.</title>
        <authorList>
            <consortium name="The Broad Institute Genomics Platform"/>
            <consortium name="The Broad Institute Genome Sequencing Center for Infectious Disease"/>
            <person name="Wu L."/>
            <person name="Ma J."/>
        </authorList>
    </citation>
    <scope>NUCLEOTIDE SEQUENCE [LARGE SCALE GENOMIC DNA]</scope>
    <source>
        <strain evidence="2 3">JCM 10367</strain>
    </source>
</reference>
<evidence type="ECO:0000313" key="3">
    <source>
        <dbReference type="Proteomes" id="UP001500724"/>
    </source>
</evidence>
<proteinExistence type="predicted"/>
<keyword evidence="3" id="KW-1185">Reference proteome</keyword>
<organism evidence="2 3">
    <name type="scientific">Streptomyces thermocarboxydovorans</name>
    <dbReference type="NCBI Taxonomy" id="59298"/>
    <lineage>
        <taxon>Bacteria</taxon>
        <taxon>Bacillati</taxon>
        <taxon>Actinomycetota</taxon>
        <taxon>Actinomycetes</taxon>
        <taxon>Kitasatosporales</taxon>
        <taxon>Streptomycetaceae</taxon>
        <taxon>Streptomyces</taxon>
    </lineage>
</organism>
<evidence type="ECO:0000256" key="1">
    <source>
        <dbReference type="SAM" id="MobiDB-lite"/>
    </source>
</evidence>
<sequence length="56" mass="6191">MSRDGLDVHAMGQEDAEQKYCHGQHAQQRTRIGAGPEHTLGRPSRNHAVILAACRQ</sequence>
<gene>
    <name evidence="2" type="ORF">GCM10009535_18920</name>
</gene>
<dbReference type="EMBL" id="BAAAGU010000015">
    <property type="protein sequence ID" value="GAA0641851.1"/>
    <property type="molecule type" value="Genomic_DNA"/>
</dbReference>